<dbReference type="KEGG" id="naq:D0T90_04945"/>
<protein>
    <recommendedName>
        <fullName evidence="6">Peptide deformylase</fullName>
        <shortName evidence="6">PDF</shortName>
        <ecNumber evidence="6">3.5.1.88</ecNumber>
    </recommendedName>
    <alternativeName>
        <fullName evidence="6">Polypeptide deformylase</fullName>
    </alternativeName>
</protein>
<evidence type="ECO:0000256" key="4">
    <source>
        <dbReference type="ARBA" id="ARBA00022917"/>
    </source>
</evidence>
<dbReference type="EMBL" id="CP031699">
    <property type="protein sequence ID" value="QEY23926.1"/>
    <property type="molecule type" value="Genomic_DNA"/>
</dbReference>
<dbReference type="GO" id="GO:0046872">
    <property type="term" value="F:metal ion binding"/>
    <property type="evidence" value="ECO:0007669"/>
    <property type="project" value="UniProtKB-KW"/>
</dbReference>
<dbReference type="Pfam" id="PF01327">
    <property type="entry name" value="Pep_deformylase"/>
    <property type="match status" value="1"/>
</dbReference>
<dbReference type="GO" id="GO:0006412">
    <property type="term" value="P:translation"/>
    <property type="evidence" value="ECO:0007669"/>
    <property type="project" value="UniProtKB-UniRule"/>
</dbReference>
<comment type="function">
    <text evidence="6">Removes the formyl group from the N-terminal Met of newly synthesized proteins. Requires at least a dipeptide for an efficient rate of reaction. N-terminal L-methionine is a prerequisite for activity but the enzyme has broad specificity at other positions.</text>
</comment>
<name>A0A5P3MQR3_NEIAN</name>
<keyword evidence="4 6" id="KW-0648">Protein biosynthesis</keyword>
<dbReference type="PIRSF" id="PIRSF004749">
    <property type="entry name" value="Pep_def"/>
    <property type="match status" value="1"/>
</dbReference>
<evidence type="ECO:0000313" key="7">
    <source>
        <dbReference type="EMBL" id="QEY23926.1"/>
    </source>
</evidence>
<dbReference type="NCBIfam" id="NF001159">
    <property type="entry name" value="PRK00150.1-3"/>
    <property type="match status" value="1"/>
</dbReference>
<sequence>MALLNILQYPDERLHTVAKPVAQVDDRIRTLVQDMFETMYEARGIGLAATQVDVHERVVVMDLSEDKSEPRVFINPMITEKDGETTYEEGCLSVPGIYDTVTRAERVKVEALNEKGEKFELEADGLLAICIQHELDHLMGKVFVEHLSQLKQNRIKTKLKKRQKHNM</sequence>
<comment type="catalytic activity">
    <reaction evidence="6">
        <text>N-terminal N-formyl-L-methionyl-[peptide] + H2O = N-terminal L-methionyl-[peptide] + formate</text>
        <dbReference type="Rhea" id="RHEA:24420"/>
        <dbReference type="Rhea" id="RHEA-COMP:10639"/>
        <dbReference type="Rhea" id="RHEA-COMP:10640"/>
        <dbReference type="ChEBI" id="CHEBI:15377"/>
        <dbReference type="ChEBI" id="CHEBI:15740"/>
        <dbReference type="ChEBI" id="CHEBI:49298"/>
        <dbReference type="ChEBI" id="CHEBI:64731"/>
        <dbReference type="EC" id="3.5.1.88"/>
    </reaction>
</comment>
<dbReference type="PRINTS" id="PR01576">
    <property type="entry name" value="PDEFORMYLASE"/>
</dbReference>
<gene>
    <name evidence="6" type="primary">def</name>
    <name evidence="7" type="ORF">D0T90_04945</name>
</gene>
<evidence type="ECO:0000256" key="3">
    <source>
        <dbReference type="ARBA" id="ARBA00022801"/>
    </source>
</evidence>
<comment type="cofactor">
    <cofactor evidence="6">
        <name>Fe(2+)</name>
        <dbReference type="ChEBI" id="CHEBI:29033"/>
    </cofactor>
    <text evidence="6">Binds 1 Fe(2+) ion.</text>
</comment>
<dbReference type="AlphaFoldDB" id="A0A5P3MQR3"/>
<evidence type="ECO:0000256" key="1">
    <source>
        <dbReference type="ARBA" id="ARBA00010759"/>
    </source>
</evidence>
<dbReference type="SUPFAM" id="SSF56420">
    <property type="entry name" value="Peptide deformylase"/>
    <property type="match status" value="1"/>
</dbReference>
<evidence type="ECO:0000313" key="8">
    <source>
        <dbReference type="Proteomes" id="UP000325536"/>
    </source>
</evidence>
<feature type="binding site" evidence="6">
    <location>
        <position position="133"/>
    </location>
    <ligand>
        <name>Fe cation</name>
        <dbReference type="ChEBI" id="CHEBI:24875"/>
    </ligand>
</feature>
<evidence type="ECO:0000256" key="5">
    <source>
        <dbReference type="ARBA" id="ARBA00023004"/>
    </source>
</evidence>
<feature type="binding site" evidence="6">
    <location>
        <position position="91"/>
    </location>
    <ligand>
        <name>Fe cation</name>
        <dbReference type="ChEBI" id="CHEBI:24875"/>
    </ligand>
</feature>
<dbReference type="RefSeq" id="WP_123796358.1">
    <property type="nucleotide sequence ID" value="NZ_CP031699.1"/>
</dbReference>
<dbReference type="OrthoDB" id="9804313at2"/>
<dbReference type="InterPro" id="IPR023635">
    <property type="entry name" value="Peptide_deformylase"/>
</dbReference>
<feature type="binding site" evidence="6">
    <location>
        <position position="137"/>
    </location>
    <ligand>
        <name>Fe cation</name>
        <dbReference type="ChEBI" id="CHEBI:24875"/>
    </ligand>
</feature>
<dbReference type="EC" id="3.5.1.88" evidence="6"/>
<comment type="similarity">
    <text evidence="1 6">Belongs to the polypeptide deformylase family.</text>
</comment>
<reference evidence="7 8" key="1">
    <citation type="submission" date="2018-08" db="EMBL/GenBank/DDBJ databases">
        <title>Neisseria animalis ATCC 49930 complete genome.</title>
        <authorList>
            <person name="Veseli I.A."/>
            <person name="Mascarenhas dos Santos A.C."/>
            <person name="Buttler R."/>
            <person name="Pombert J.-F."/>
        </authorList>
    </citation>
    <scope>NUCLEOTIDE SEQUENCE [LARGE SCALE GENOMIC DNA]</scope>
    <source>
        <strain evidence="7 8">ATCC 49930</strain>
    </source>
</reference>
<dbReference type="Proteomes" id="UP000325536">
    <property type="component" value="Chromosome"/>
</dbReference>
<keyword evidence="3 6" id="KW-0378">Hydrolase</keyword>
<dbReference type="FunFam" id="3.90.45.10:FF:000001">
    <property type="entry name" value="Peptide deformylase"/>
    <property type="match status" value="1"/>
</dbReference>
<dbReference type="HAMAP" id="MF_00163">
    <property type="entry name" value="Pep_deformylase"/>
    <property type="match status" value="1"/>
</dbReference>
<dbReference type="InterPro" id="IPR036821">
    <property type="entry name" value="Peptide_deformylase_sf"/>
</dbReference>
<dbReference type="PANTHER" id="PTHR10458:SF22">
    <property type="entry name" value="PEPTIDE DEFORMYLASE"/>
    <property type="match status" value="1"/>
</dbReference>
<keyword evidence="5 6" id="KW-0408">Iron</keyword>
<dbReference type="GO" id="GO:0042586">
    <property type="term" value="F:peptide deformylase activity"/>
    <property type="evidence" value="ECO:0007669"/>
    <property type="project" value="UniProtKB-UniRule"/>
</dbReference>
<proteinExistence type="inferred from homology"/>
<dbReference type="Gene3D" id="3.90.45.10">
    <property type="entry name" value="Peptide deformylase"/>
    <property type="match status" value="1"/>
</dbReference>
<dbReference type="PANTHER" id="PTHR10458">
    <property type="entry name" value="PEPTIDE DEFORMYLASE"/>
    <property type="match status" value="1"/>
</dbReference>
<feature type="active site" evidence="6">
    <location>
        <position position="134"/>
    </location>
</feature>
<keyword evidence="8" id="KW-1185">Reference proteome</keyword>
<keyword evidence="2 6" id="KW-0479">Metal-binding</keyword>
<accession>A0A5P3MQR3</accession>
<evidence type="ECO:0000256" key="6">
    <source>
        <dbReference type="HAMAP-Rule" id="MF_00163"/>
    </source>
</evidence>
<organism evidence="7 8">
    <name type="scientific">Neisseria animalis</name>
    <dbReference type="NCBI Taxonomy" id="492"/>
    <lineage>
        <taxon>Bacteria</taxon>
        <taxon>Pseudomonadati</taxon>
        <taxon>Pseudomonadota</taxon>
        <taxon>Betaproteobacteria</taxon>
        <taxon>Neisseriales</taxon>
        <taxon>Neisseriaceae</taxon>
        <taxon>Neisseria</taxon>
    </lineage>
</organism>
<dbReference type="NCBIfam" id="TIGR00079">
    <property type="entry name" value="pept_deformyl"/>
    <property type="match status" value="1"/>
</dbReference>
<dbReference type="CDD" id="cd00487">
    <property type="entry name" value="Pep_deformylase"/>
    <property type="match status" value="1"/>
</dbReference>
<evidence type="ECO:0000256" key="2">
    <source>
        <dbReference type="ARBA" id="ARBA00022723"/>
    </source>
</evidence>